<protein>
    <submittedName>
        <fullName evidence="1">Uncharacterized protein</fullName>
    </submittedName>
</protein>
<evidence type="ECO:0000313" key="1">
    <source>
        <dbReference type="EMBL" id="KAJ7781848.1"/>
    </source>
</evidence>
<proteinExistence type="predicted"/>
<organism evidence="1 2">
    <name type="scientific">Mycena maculata</name>
    <dbReference type="NCBI Taxonomy" id="230809"/>
    <lineage>
        <taxon>Eukaryota</taxon>
        <taxon>Fungi</taxon>
        <taxon>Dikarya</taxon>
        <taxon>Basidiomycota</taxon>
        <taxon>Agaricomycotina</taxon>
        <taxon>Agaricomycetes</taxon>
        <taxon>Agaricomycetidae</taxon>
        <taxon>Agaricales</taxon>
        <taxon>Marasmiineae</taxon>
        <taxon>Mycenaceae</taxon>
        <taxon>Mycena</taxon>
    </lineage>
</organism>
<reference evidence="1" key="1">
    <citation type="submission" date="2023-03" db="EMBL/GenBank/DDBJ databases">
        <title>Massive genome expansion in bonnet fungi (Mycena s.s.) driven by repeated elements and novel gene families across ecological guilds.</title>
        <authorList>
            <consortium name="Lawrence Berkeley National Laboratory"/>
            <person name="Harder C.B."/>
            <person name="Miyauchi S."/>
            <person name="Viragh M."/>
            <person name="Kuo A."/>
            <person name="Thoen E."/>
            <person name="Andreopoulos B."/>
            <person name="Lu D."/>
            <person name="Skrede I."/>
            <person name="Drula E."/>
            <person name="Henrissat B."/>
            <person name="Morin E."/>
            <person name="Kohler A."/>
            <person name="Barry K."/>
            <person name="LaButti K."/>
            <person name="Morin E."/>
            <person name="Salamov A."/>
            <person name="Lipzen A."/>
            <person name="Mereny Z."/>
            <person name="Hegedus B."/>
            <person name="Baldrian P."/>
            <person name="Stursova M."/>
            <person name="Weitz H."/>
            <person name="Taylor A."/>
            <person name="Grigoriev I.V."/>
            <person name="Nagy L.G."/>
            <person name="Martin F."/>
            <person name="Kauserud H."/>
        </authorList>
    </citation>
    <scope>NUCLEOTIDE SEQUENCE</scope>
    <source>
        <strain evidence="1">CBHHK188m</strain>
    </source>
</reference>
<dbReference type="AlphaFoldDB" id="A0AAD7KBB3"/>
<feature type="non-terminal residue" evidence="1">
    <location>
        <position position="1"/>
    </location>
</feature>
<evidence type="ECO:0000313" key="2">
    <source>
        <dbReference type="Proteomes" id="UP001215280"/>
    </source>
</evidence>
<dbReference type="EMBL" id="JARJLG010000004">
    <property type="protein sequence ID" value="KAJ7781848.1"/>
    <property type="molecule type" value="Genomic_DNA"/>
</dbReference>
<name>A0AAD7KBB3_9AGAR</name>
<dbReference type="Proteomes" id="UP001215280">
    <property type="component" value="Unassembled WGS sequence"/>
</dbReference>
<comment type="caution">
    <text evidence="1">The sequence shown here is derived from an EMBL/GenBank/DDBJ whole genome shotgun (WGS) entry which is preliminary data.</text>
</comment>
<sequence>AITNFLTKAKPIPANLRRLMRTIPEFAVRSGTTTRELALHVLQTSKNVINCRFHNEKHNLKSDVDGPTSGKYSIVGISFTQGFKKIEDGVLTCGCDIDTGLLEFLWWKTWMVRSGNPAVQEPETMKGDVLDPRHRAFFIQAFAKATLLSLNDLYSGLDDTFGTATYIRRVALLQAGRLVGMANMLLGPQGEQLVIAKEMDVASEPADMAMM</sequence>
<gene>
    <name evidence="1" type="ORF">DFH07DRAFT_728621</name>
</gene>
<keyword evidence="2" id="KW-1185">Reference proteome</keyword>
<accession>A0AAD7KBB3</accession>